<reference evidence="3" key="2">
    <citation type="journal article" date="2007" name="Science">
        <title>Draft genome sequence of the sexually transmitted pathogen Trichomonas vaginalis.</title>
        <authorList>
            <person name="Carlton J.M."/>
            <person name="Hirt R.P."/>
            <person name="Silva J.C."/>
            <person name="Delcher A.L."/>
            <person name="Schatz M."/>
            <person name="Zhao Q."/>
            <person name="Wortman J.R."/>
            <person name="Bidwell S.L."/>
            <person name="Alsmark U.C.M."/>
            <person name="Besteiro S."/>
            <person name="Sicheritz-Ponten T."/>
            <person name="Noel C.J."/>
            <person name="Dacks J.B."/>
            <person name="Foster P.G."/>
            <person name="Simillion C."/>
            <person name="Van de Peer Y."/>
            <person name="Miranda-Saavedra D."/>
            <person name="Barton G.J."/>
            <person name="Westrop G.D."/>
            <person name="Mueller S."/>
            <person name="Dessi D."/>
            <person name="Fiori P.L."/>
            <person name="Ren Q."/>
            <person name="Paulsen I."/>
            <person name="Zhang H."/>
            <person name="Bastida-Corcuera F.D."/>
            <person name="Simoes-Barbosa A."/>
            <person name="Brown M.T."/>
            <person name="Hayes R.D."/>
            <person name="Mukherjee M."/>
            <person name="Okumura C.Y."/>
            <person name="Schneider R."/>
            <person name="Smith A.J."/>
            <person name="Vanacova S."/>
            <person name="Villalvazo M."/>
            <person name="Haas B.J."/>
            <person name="Pertea M."/>
            <person name="Feldblyum T.V."/>
            <person name="Utterback T.R."/>
            <person name="Shu C.L."/>
            <person name="Osoegawa K."/>
            <person name="de Jong P.J."/>
            <person name="Hrdy I."/>
            <person name="Horvathova L."/>
            <person name="Zubacova Z."/>
            <person name="Dolezal P."/>
            <person name="Malik S.B."/>
            <person name="Logsdon J.M. Jr."/>
            <person name="Henze K."/>
            <person name="Gupta A."/>
            <person name="Wang C.C."/>
            <person name="Dunne R.L."/>
            <person name="Upcroft J.A."/>
            <person name="Upcroft P."/>
            <person name="White O."/>
            <person name="Salzberg S.L."/>
            <person name="Tang P."/>
            <person name="Chiu C.-H."/>
            <person name="Lee Y.-S."/>
            <person name="Embley T.M."/>
            <person name="Coombs G.H."/>
            <person name="Mottram J.C."/>
            <person name="Tachezy J."/>
            <person name="Fraser-Liggett C.M."/>
            <person name="Johnson P.J."/>
        </authorList>
    </citation>
    <scope>NUCLEOTIDE SEQUENCE [LARGE SCALE GENOMIC DNA]</scope>
    <source>
        <strain evidence="3">G3</strain>
    </source>
</reference>
<dbReference type="PANTHER" id="PTHR11740">
    <property type="entry name" value="CASEIN KINASE II SUBUNIT BETA"/>
    <property type="match status" value="1"/>
</dbReference>
<accession>A2DHL6</accession>
<comment type="subunit">
    <text evidence="2">Tetramer of two alpha and two beta subunits.</text>
</comment>
<dbReference type="VEuPathDB" id="TrichDB:TVAG_365720"/>
<gene>
    <name evidence="3" type="ORF">TVAG_365720</name>
</gene>
<dbReference type="GO" id="GO:0005956">
    <property type="term" value="C:protein kinase CK2 complex"/>
    <property type="evidence" value="ECO:0000318"/>
    <property type="project" value="GO_Central"/>
</dbReference>
<sequence length="218" mass="24802">MNLQDSEISSWKKEFLDDPKNSWFCDVPDDFIKDKFNLWGLDTNPPPNLKNIISGISKSDYTHYFTICTNIITGQNSLASVTKSLQNNVLRVLPFVYGMIHARFVITPGGISQLSEKFSRHTFGVCPRINCEREPLLPIGSSSTPGESMVSGFCPCCRKVYTPRPVIEIDGAFFGPNAAHILVDHLKILNYHMNFRPFVREACGFKVYDEKQFKENRQ</sequence>
<dbReference type="SUPFAM" id="SSF57798">
    <property type="entry name" value="Casein kinase II beta subunit"/>
    <property type="match status" value="1"/>
</dbReference>
<dbReference type="EMBL" id="DS113201">
    <property type="protein sequence ID" value="EAY20064.1"/>
    <property type="molecule type" value="Genomic_DNA"/>
</dbReference>
<proteinExistence type="inferred from homology"/>
<name>A2DHL6_TRIV3</name>
<dbReference type="OrthoDB" id="3971593at2759"/>
<dbReference type="GO" id="GO:0005737">
    <property type="term" value="C:cytoplasm"/>
    <property type="evidence" value="ECO:0000318"/>
    <property type="project" value="GO_Central"/>
</dbReference>
<dbReference type="AlphaFoldDB" id="A2DHL6"/>
<dbReference type="InterPro" id="IPR016149">
    <property type="entry name" value="Casein_kin_II_reg-sub_N"/>
</dbReference>
<dbReference type="GO" id="GO:0019887">
    <property type="term" value="F:protein kinase regulator activity"/>
    <property type="evidence" value="ECO:0000318"/>
    <property type="project" value="GO_Central"/>
</dbReference>
<dbReference type="SMART" id="SM01085">
    <property type="entry name" value="CK_II_beta"/>
    <property type="match status" value="1"/>
</dbReference>
<evidence type="ECO:0000313" key="3">
    <source>
        <dbReference type="EMBL" id="EAY20064.1"/>
    </source>
</evidence>
<dbReference type="Gene3D" id="2.20.25.20">
    <property type="match status" value="1"/>
</dbReference>
<dbReference type="KEGG" id="tva:5465598"/>
<dbReference type="Proteomes" id="UP000001542">
    <property type="component" value="Unassembled WGS sequence"/>
</dbReference>
<dbReference type="eggNOG" id="KOG3092">
    <property type="taxonomic scope" value="Eukaryota"/>
</dbReference>
<comment type="similarity">
    <text evidence="1 2">Belongs to the casein kinase 2 subunit beta family.</text>
</comment>
<organism evidence="3 4">
    <name type="scientific">Trichomonas vaginalis (strain ATCC PRA-98 / G3)</name>
    <dbReference type="NCBI Taxonomy" id="412133"/>
    <lineage>
        <taxon>Eukaryota</taxon>
        <taxon>Metamonada</taxon>
        <taxon>Parabasalia</taxon>
        <taxon>Trichomonadida</taxon>
        <taxon>Trichomonadidae</taxon>
        <taxon>Trichomonas</taxon>
    </lineage>
</organism>
<dbReference type="InParanoid" id="A2DHL6"/>
<dbReference type="STRING" id="5722.A2DHL6"/>
<dbReference type="FunFam" id="2.20.25.20:FF:000001">
    <property type="entry name" value="Casein kinase II subunit beta"/>
    <property type="match status" value="1"/>
</dbReference>
<dbReference type="SMR" id="A2DHL6"/>
<evidence type="ECO:0000313" key="4">
    <source>
        <dbReference type="Proteomes" id="UP000001542"/>
    </source>
</evidence>
<dbReference type="Pfam" id="PF01214">
    <property type="entry name" value="CK_II_beta"/>
    <property type="match status" value="1"/>
</dbReference>
<keyword evidence="4" id="KW-1185">Reference proteome</keyword>
<dbReference type="InterPro" id="IPR035991">
    <property type="entry name" value="Casein_kinase_II_beta-like"/>
</dbReference>
<dbReference type="Gene3D" id="1.10.1820.10">
    <property type="entry name" value="protein kinase ck2 holoenzyme, chain C, domain 1"/>
    <property type="match status" value="1"/>
</dbReference>
<protein>
    <recommendedName>
        <fullName evidence="2">Casein kinase II subunit beta</fullName>
        <shortName evidence="2">CK II beta</shortName>
    </recommendedName>
</protein>
<dbReference type="RefSeq" id="XP_001581050.1">
    <property type="nucleotide sequence ID" value="XM_001581000.1"/>
</dbReference>
<dbReference type="FunFam" id="1.10.1820.10:FF:000006">
    <property type="entry name" value="Casein kinase II subunit beta"/>
    <property type="match status" value="1"/>
</dbReference>
<reference evidence="3" key="1">
    <citation type="submission" date="2006-10" db="EMBL/GenBank/DDBJ databases">
        <authorList>
            <person name="Amadeo P."/>
            <person name="Zhao Q."/>
            <person name="Wortman J."/>
            <person name="Fraser-Liggett C."/>
            <person name="Carlton J."/>
        </authorList>
    </citation>
    <scope>NUCLEOTIDE SEQUENCE</scope>
    <source>
        <strain evidence="3">G3</strain>
    </source>
</reference>
<evidence type="ECO:0000256" key="2">
    <source>
        <dbReference type="RuleBase" id="RU361268"/>
    </source>
</evidence>
<dbReference type="PRINTS" id="PR00472">
    <property type="entry name" value="CASNKINASEII"/>
</dbReference>
<evidence type="ECO:0000256" key="1">
    <source>
        <dbReference type="ARBA" id="ARBA00006941"/>
    </source>
</evidence>
<dbReference type="PANTHER" id="PTHR11740:SF0">
    <property type="entry name" value="CASEIN KINASE II SUBUNIT BETA"/>
    <property type="match status" value="1"/>
</dbReference>
<dbReference type="InterPro" id="IPR000704">
    <property type="entry name" value="Casein_kinase_II_reg-sub"/>
</dbReference>
<dbReference type="VEuPathDB" id="TrichDB:TVAGG3_0302660"/>